<proteinExistence type="predicted"/>
<dbReference type="AlphaFoldDB" id="A0A2I0X6G7"/>
<organism evidence="1 2">
    <name type="scientific">Dendrobium catenatum</name>
    <dbReference type="NCBI Taxonomy" id="906689"/>
    <lineage>
        <taxon>Eukaryota</taxon>
        <taxon>Viridiplantae</taxon>
        <taxon>Streptophyta</taxon>
        <taxon>Embryophyta</taxon>
        <taxon>Tracheophyta</taxon>
        <taxon>Spermatophyta</taxon>
        <taxon>Magnoliopsida</taxon>
        <taxon>Liliopsida</taxon>
        <taxon>Asparagales</taxon>
        <taxon>Orchidaceae</taxon>
        <taxon>Epidendroideae</taxon>
        <taxon>Malaxideae</taxon>
        <taxon>Dendrobiinae</taxon>
        <taxon>Dendrobium</taxon>
    </lineage>
</organism>
<evidence type="ECO:0000313" key="1">
    <source>
        <dbReference type="EMBL" id="PKU83505.1"/>
    </source>
</evidence>
<reference evidence="1 2" key="2">
    <citation type="journal article" date="2017" name="Nature">
        <title>The Apostasia genome and the evolution of orchids.</title>
        <authorList>
            <person name="Zhang G.Q."/>
            <person name="Liu K.W."/>
            <person name="Li Z."/>
            <person name="Lohaus R."/>
            <person name="Hsiao Y.Y."/>
            <person name="Niu S.C."/>
            <person name="Wang J.Y."/>
            <person name="Lin Y.C."/>
            <person name="Xu Q."/>
            <person name="Chen L.J."/>
            <person name="Yoshida K."/>
            <person name="Fujiwara S."/>
            <person name="Wang Z.W."/>
            <person name="Zhang Y.Q."/>
            <person name="Mitsuda N."/>
            <person name="Wang M."/>
            <person name="Liu G.H."/>
            <person name="Pecoraro L."/>
            <person name="Huang H.X."/>
            <person name="Xiao X.J."/>
            <person name="Lin M."/>
            <person name="Wu X.Y."/>
            <person name="Wu W.L."/>
            <person name="Chen Y.Y."/>
            <person name="Chang S.B."/>
            <person name="Sakamoto S."/>
            <person name="Ohme-Takagi M."/>
            <person name="Yagi M."/>
            <person name="Zeng S.J."/>
            <person name="Shen C.Y."/>
            <person name="Yeh C.M."/>
            <person name="Luo Y.B."/>
            <person name="Tsai W.C."/>
            <person name="Van de Peer Y."/>
            <person name="Liu Z.J."/>
        </authorList>
    </citation>
    <scope>NUCLEOTIDE SEQUENCE [LARGE SCALE GENOMIC DNA]</scope>
    <source>
        <tissue evidence="1">The whole plant</tissue>
    </source>
</reference>
<protein>
    <submittedName>
        <fullName evidence="1">Uncharacterized protein</fullName>
    </submittedName>
</protein>
<sequence length="152" mass="17102">MWYVSSDWRSAAKWHRGINGYDSGPSEPSGFAAKWHHEIPGVHPCDRRRTIREYQTLFPAVDFSLVIAIFSGLHVEAEKFRLICAWAGPAWTGWTGPMDRFGNCELRSMVIVDKSLLGFGTDRTNFPGRIPRGLDLPSDIAHDKHPNATGDH</sequence>
<reference evidence="1 2" key="1">
    <citation type="journal article" date="2016" name="Sci. Rep.">
        <title>The Dendrobium catenatum Lindl. genome sequence provides insights into polysaccharide synthase, floral development and adaptive evolution.</title>
        <authorList>
            <person name="Zhang G.Q."/>
            <person name="Xu Q."/>
            <person name="Bian C."/>
            <person name="Tsai W.C."/>
            <person name="Yeh C.M."/>
            <person name="Liu K.W."/>
            <person name="Yoshida K."/>
            <person name="Zhang L.S."/>
            <person name="Chang S.B."/>
            <person name="Chen F."/>
            <person name="Shi Y."/>
            <person name="Su Y.Y."/>
            <person name="Zhang Y.Q."/>
            <person name="Chen L.J."/>
            <person name="Yin Y."/>
            <person name="Lin M."/>
            <person name="Huang H."/>
            <person name="Deng H."/>
            <person name="Wang Z.W."/>
            <person name="Zhu S.L."/>
            <person name="Zhao X."/>
            <person name="Deng C."/>
            <person name="Niu S.C."/>
            <person name="Huang J."/>
            <person name="Wang M."/>
            <person name="Liu G.H."/>
            <person name="Yang H.J."/>
            <person name="Xiao X.J."/>
            <person name="Hsiao Y.Y."/>
            <person name="Wu W.L."/>
            <person name="Chen Y.Y."/>
            <person name="Mitsuda N."/>
            <person name="Ohme-Takagi M."/>
            <person name="Luo Y.B."/>
            <person name="Van de Peer Y."/>
            <person name="Liu Z.J."/>
        </authorList>
    </citation>
    <scope>NUCLEOTIDE SEQUENCE [LARGE SCALE GENOMIC DNA]</scope>
    <source>
        <tissue evidence="1">The whole plant</tissue>
    </source>
</reference>
<dbReference type="Proteomes" id="UP000233837">
    <property type="component" value="Unassembled WGS sequence"/>
</dbReference>
<gene>
    <name evidence="1" type="ORF">MA16_Dca024305</name>
</gene>
<dbReference type="EMBL" id="KZ502103">
    <property type="protein sequence ID" value="PKU83505.1"/>
    <property type="molecule type" value="Genomic_DNA"/>
</dbReference>
<accession>A0A2I0X6G7</accession>
<keyword evidence="2" id="KW-1185">Reference proteome</keyword>
<name>A0A2I0X6G7_9ASPA</name>
<evidence type="ECO:0000313" key="2">
    <source>
        <dbReference type="Proteomes" id="UP000233837"/>
    </source>
</evidence>